<keyword evidence="2" id="KW-0442">Lipid degradation</keyword>
<dbReference type="SUPFAM" id="SSF52151">
    <property type="entry name" value="FabD/lysophospholipase-like"/>
    <property type="match status" value="1"/>
</dbReference>
<evidence type="ECO:0000313" key="4">
    <source>
        <dbReference type="EMBL" id="CDM38538.1"/>
    </source>
</evidence>
<dbReference type="OrthoDB" id="194358at2759"/>
<evidence type="ECO:0000259" key="3">
    <source>
        <dbReference type="PROSITE" id="PS51635"/>
    </source>
</evidence>
<dbReference type="InterPro" id="IPR002641">
    <property type="entry name" value="PNPLA_dom"/>
</dbReference>
<dbReference type="STRING" id="1365484.W6QNP6"/>
<evidence type="ECO:0000313" key="5">
    <source>
        <dbReference type="Proteomes" id="UP000030686"/>
    </source>
</evidence>
<organism evidence="4 5">
    <name type="scientific">Penicillium roqueforti (strain FM164)</name>
    <dbReference type="NCBI Taxonomy" id="1365484"/>
    <lineage>
        <taxon>Eukaryota</taxon>
        <taxon>Fungi</taxon>
        <taxon>Dikarya</taxon>
        <taxon>Ascomycota</taxon>
        <taxon>Pezizomycotina</taxon>
        <taxon>Eurotiomycetes</taxon>
        <taxon>Eurotiomycetidae</taxon>
        <taxon>Eurotiales</taxon>
        <taxon>Aspergillaceae</taxon>
        <taxon>Penicillium</taxon>
    </lineage>
</organism>
<dbReference type="AlphaFoldDB" id="W6QNP6"/>
<keyword evidence="1 2" id="KW-0443">Lipid metabolism</keyword>
<accession>W6QNP6</accession>
<dbReference type="GO" id="GO:0046486">
    <property type="term" value="P:glycerolipid metabolic process"/>
    <property type="evidence" value="ECO:0007669"/>
    <property type="project" value="UniProtKB-ARBA"/>
</dbReference>
<dbReference type="GO" id="GO:0016020">
    <property type="term" value="C:membrane"/>
    <property type="evidence" value="ECO:0007669"/>
    <property type="project" value="TreeGrafter"/>
</dbReference>
<dbReference type="PROSITE" id="PS51635">
    <property type="entry name" value="PNPLA"/>
    <property type="match status" value="1"/>
</dbReference>
<sequence length="817" mass="92064">MKALRALFPYNNITRKGPAGLIRLHLSTKTAHTQSPILFTESSLYHKHSLGDSKWLKHSTTKHRSFPIAGTEGKWPPIRLQQEVKIQLLTIGDEFISGPTRIVVVLTSGQHITQSFAQECEQLQKQADTRTVTILDLHSRSGLLDSVAFKPLQTLIVKQLSIVQTKQITRIPSHKWLLYAPPFDLLARARRDYPRNDTIGDYLREVTQNTTSVGYSKEDLDDFIASAFLIDAYPPQIHGFSPTMVFTALYEKQCLSIWDNELKSRITGVSSRFVYHFTQLSAGGLRSTTTYFICLCRPPEHILPCTHAIYDTCIVIFGKPSPLREYHFVIAQYPICDETSDVTVRQLPPTKNPVILSLDGGGVRGLIQLGLLQALERRIGIPIGSLLDLYIRTSVGALSAIDIILNQSSVAQCFNTFPDLARNIFRRSSKSPVPRYIRLSQIFKAAVGPSRYMFDIATASPTGYRITIVASHTSNGTAYILANYRGTSPRTTNTAYQFLAPHHNRENPSLYDAYFQTKHLPGFSLLQDSGVHANNPLGITLRESGIIWPMAKRHDLLLSIGTGFSSSTPSDSTGFLSRIREGTLPRLFRAIMSSPSMDGKQGFLEALNYLPHISAPDILRLDQAIDGTLPELDDIYSLEAMSNLDFKVPAELIRTILASAMFFFELDKTPIPGNSSFHCQGSVLYSRLNPAEILQRVLIEFPGARFQCGQDLDLGSIDLVDIYQFCGYFRKHIDFRVTSLNERVSIEIANNTFRERIGGFPKSAQEFLNEQQAYALFRRADHQHLEWPPRRSYYCYRGSKRLVHFLEPTLGQKKRRL</sequence>
<dbReference type="EMBL" id="HG792029">
    <property type="protein sequence ID" value="CDM38538.1"/>
    <property type="molecule type" value="Genomic_DNA"/>
</dbReference>
<feature type="active site" description="Proton acceptor" evidence="2">
    <location>
        <position position="528"/>
    </location>
</feature>
<reference evidence="4" key="1">
    <citation type="journal article" date="2014" name="Nat. Commun.">
        <title>Multiple recent horizontal transfers of a large genomic region in cheese making fungi.</title>
        <authorList>
            <person name="Cheeseman K."/>
            <person name="Ropars J."/>
            <person name="Renault P."/>
            <person name="Dupont J."/>
            <person name="Gouzy J."/>
            <person name="Branca A."/>
            <person name="Abraham A.L."/>
            <person name="Ceppi M."/>
            <person name="Conseiller E."/>
            <person name="Debuchy R."/>
            <person name="Malagnac F."/>
            <person name="Goarin A."/>
            <person name="Silar P."/>
            <person name="Lacoste S."/>
            <person name="Sallet E."/>
            <person name="Bensimon A."/>
            <person name="Giraud T."/>
            <person name="Brygoo Y."/>
        </authorList>
    </citation>
    <scope>NUCLEOTIDE SEQUENCE [LARGE SCALE GENOMIC DNA]</scope>
    <source>
        <strain evidence="4">FM164</strain>
    </source>
</reference>
<dbReference type="OMA" id="TICDICA"/>
<dbReference type="GO" id="GO:0019369">
    <property type="term" value="P:arachidonate metabolic process"/>
    <property type="evidence" value="ECO:0007669"/>
    <property type="project" value="TreeGrafter"/>
</dbReference>
<dbReference type="GO" id="GO:0047499">
    <property type="term" value="F:calcium-independent phospholipase A2 activity"/>
    <property type="evidence" value="ECO:0007669"/>
    <property type="project" value="TreeGrafter"/>
</dbReference>
<keyword evidence="5" id="KW-1185">Reference proteome</keyword>
<dbReference type="CDD" id="cd07199">
    <property type="entry name" value="Pat17_PNPLA8_PNPLA9_like"/>
    <property type="match status" value="1"/>
</dbReference>
<keyword evidence="4" id="KW-0808">Transferase</keyword>
<evidence type="ECO:0000256" key="2">
    <source>
        <dbReference type="PROSITE-ProRule" id="PRU01161"/>
    </source>
</evidence>
<evidence type="ECO:0000256" key="1">
    <source>
        <dbReference type="ARBA" id="ARBA00023098"/>
    </source>
</evidence>
<dbReference type="Gene3D" id="3.40.1090.10">
    <property type="entry name" value="Cytosolic phospholipase A2 catalytic domain"/>
    <property type="match status" value="1"/>
</dbReference>
<keyword evidence="2 4" id="KW-0378">Hydrolase</keyword>
<feature type="active site" description="Nucleophile" evidence="2">
    <location>
        <position position="394"/>
    </location>
</feature>
<name>W6QNP6_PENRF</name>
<protein>
    <submittedName>
        <fullName evidence="4">Acyl transferase/acyl hydrolase/lysophospholipase</fullName>
    </submittedName>
</protein>
<dbReference type="Pfam" id="PF01734">
    <property type="entry name" value="Patatin"/>
    <property type="match status" value="1"/>
</dbReference>
<dbReference type="GO" id="GO:0016042">
    <property type="term" value="P:lipid catabolic process"/>
    <property type="evidence" value="ECO:0007669"/>
    <property type="project" value="UniProtKB-UniRule"/>
</dbReference>
<dbReference type="PANTHER" id="PTHR24185">
    <property type="entry name" value="CALCIUM-INDEPENDENT PHOSPHOLIPASE A2-GAMMA"/>
    <property type="match status" value="1"/>
</dbReference>
<dbReference type="PANTHER" id="PTHR24185:SF8">
    <property type="entry name" value="PNPLA DOMAIN-CONTAINING PROTEIN"/>
    <property type="match status" value="1"/>
</dbReference>
<dbReference type="GO" id="GO:0016740">
    <property type="term" value="F:transferase activity"/>
    <property type="evidence" value="ECO:0007669"/>
    <property type="project" value="UniProtKB-KW"/>
</dbReference>
<proteinExistence type="predicted"/>
<dbReference type="InterPro" id="IPR016035">
    <property type="entry name" value="Acyl_Trfase/lysoPLipase"/>
</dbReference>
<gene>
    <name evidence="4" type="ORF">PROQFM164_S15g000002</name>
</gene>
<feature type="domain" description="PNPLA" evidence="3">
    <location>
        <begin position="356"/>
        <end position="541"/>
    </location>
</feature>
<dbReference type="Proteomes" id="UP000030686">
    <property type="component" value="Unassembled WGS sequence"/>
</dbReference>
<feature type="short sequence motif" description="GXGXXG" evidence="2">
    <location>
        <begin position="360"/>
        <end position="365"/>
    </location>
</feature>
<comment type="caution">
    <text evidence="2">Lacks conserved residue(s) required for the propagation of feature annotation.</text>
</comment>